<accession>A0A3N4LAY1</accession>
<name>A0A3N4LAY1_9PEZI</name>
<dbReference type="OrthoDB" id="10071890at2759"/>
<dbReference type="AlphaFoldDB" id="A0A3N4LAY1"/>
<dbReference type="InParanoid" id="A0A3N4LAY1"/>
<proteinExistence type="predicted"/>
<dbReference type="Proteomes" id="UP000267821">
    <property type="component" value="Unassembled WGS sequence"/>
</dbReference>
<organism evidence="1 2">
    <name type="scientific">Terfezia boudieri ATCC MYA-4762</name>
    <dbReference type="NCBI Taxonomy" id="1051890"/>
    <lineage>
        <taxon>Eukaryota</taxon>
        <taxon>Fungi</taxon>
        <taxon>Dikarya</taxon>
        <taxon>Ascomycota</taxon>
        <taxon>Pezizomycotina</taxon>
        <taxon>Pezizomycetes</taxon>
        <taxon>Pezizales</taxon>
        <taxon>Pezizaceae</taxon>
        <taxon>Terfezia</taxon>
    </lineage>
</organism>
<gene>
    <name evidence="1" type="ORF">L211DRAFT_853660</name>
</gene>
<protein>
    <submittedName>
        <fullName evidence="1">Uncharacterized protein</fullName>
    </submittedName>
</protein>
<evidence type="ECO:0000313" key="2">
    <source>
        <dbReference type="Proteomes" id="UP000267821"/>
    </source>
</evidence>
<evidence type="ECO:0000313" key="1">
    <source>
        <dbReference type="EMBL" id="RPB18898.1"/>
    </source>
</evidence>
<sequence length="165" mass="18709">MTVPSFSESSVTEIPLEICCLLLTPTPSTAKAVLSNDDCKSLTGLVGSRLIEGPYPKGLKDDRKSITGLDIDELFRLEKDELFRIERDELFRLEKDELFRFERDELFRLEKDEFYKLDKDEHFRLDKKGVSASIRNREESGALQARQKIVSSSATKGIVSSTGSE</sequence>
<keyword evidence="2" id="KW-1185">Reference proteome</keyword>
<reference evidence="1 2" key="1">
    <citation type="journal article" date="2018" name="Nat. Ecol. Evol.">
        <title>Pezizomycetes genomes reveal the molecular basis of ectomycorrhizal truffle lifestyle.</title>
        <authorList>
            <person name="Murat C."/>
            <person name="Payen T."/>
            <person name="Noel B."/>
            <person name="Kuo A."/>
            <person name="Morin E."/>
            <person name="Chen J."/>
            <person name="Kohler A."/>
            <person name="Krizsan K."/>
            <person name="Balestrini R."/>
            <person name="Da Silva C."/>
            <person name="Montanini B."/>
            <person name="Hainaut M."/>
            <person name="Levati E."/>
            <person name="Barry K.W."/>
            <person name="Belfiori B."/>
            <person name="Cichocki N."/>
            <person name="Clum A."/>
            <person name="Dockter R.B."/>
            <person name="Fauchery L."/>
            <person name="Guy J."/>
            <person name="Iotti M."/>
            <person name="Le Tacon F."/>
            <person name="Lindquist E.A."/>
            <person name="Lipzen A."/>
            <person name="Malagnac F."/>
            <person name="Mello A."/>
            <person name="Molinier V."/>
            <person name="Miyauchi S."/>
            <person name="Poulain J."/>
            <person name="Riccioni C."/>
            <person name="Rubini A."/>
            <person name="Sitrit Y."/>
            <person name="Splivallo R."/>
            <person name="Traeger S."/>
            <person name="Wang M."/>
            <person name="Zifcakova L."/>
            <person name="Wipf D."/>
            <person name="Zambonelli A."/>
            <person name="Paolocci F."/>
            <person name="Nowrousian M."/>
            <person name="Ottonello S."/>
            <person name="Baldrian P."/>
            <person name="Spatafora J.W."/>
            <person name="Henrissat B."/>
            <person name="Nagy L.G."/>
            <person name="Aury J.M."/>
            <person name="Wincker P."/>
            <person name="Grigoriev I.V."/>
            <person name="Bonfante P."/>
            <person name="Martin F.M."/>
        </authorList>
    </citation>
    <scope>NUCLEOTIDE SEQUENCE [LARGE SCALE GENOMIC DNA]</scope>
    <source>
        <strain evidence="1 2">ATCC MYA-4762</strain>
    </source>
</reference>
<dbReference type="EMBL" id="ML121604">
    <property type="protein sequence ID" value="RPB18898.1"/>
    <property type="molecule type" value="Genomic_DNA"/>
</dbReference>